<reference evidence="1 2" key="1">
    <citation type="submission" date="2020-07" db="EMBL/GenBank/DDBJ databases">
        <title>Complete genome and description of Corynebacterium incognita strain Marseille-Q3630 sp. nov.</title>
        <authorList>
            <person name="Boxberger M."/>
        </authorList>
    </citation>
    <scope>NUCLEOTIDE SEQUENCE [LARGE SCALE GENOMIC DNA]</scope>
    <source>
        <strain evidence="1 2">Marseille-Q3630</strain>
    </source>
</reference>
<organism evidence="1 2">
    <name type="scientific">Corynebacterium incognita</name>
    <dbReference type="NCBI Taxonomy" id="2754725"/>
    <lineage>
        <taxon>Bacteria</taxon>
        <taxon>Bacillati</taxon>
        <taxon>Actinomycetota</taxon>
        <taxon>Actinomycetes</taxon>
        <taxon>Mycobacteriales</taxon>
        <taxon>Corynebacteriaceae</taxon>
        <taxon>Corynebacterium</taxon>
    </lineage>
</organism>
<dbReference type="PANTHER" id="PTHR36849">
    <property type="entry name" value="CYTOPLASMIC PROTEIN-RELATED"/>
    <property type="match status" value="1"/>
</dbReference>
<dbReference type="Proteomes" id="UP000515743">
    <property type="component" value="Chromosome"/>
</dbReference>
<dbReference type="AlphaFoldDB" id="A0A7G7CNG4"/>
<name>A0A7G7CNG4_9CORY</name>
<dbReference type="RefSeq" id="WP_185175508.1">
    <property type="nucleotide sequence ID" value="NZ_CP059404.1"/>
</dbReference>
<accession>A0A7G7CNG4</accession>
<keyword evidence="2" id="KW-1185">Reference proteome</keyword>
<proteinExistence type="predicted"/>
<protein>
    <submittedName>
        <fullName evidence="1">DUF488 family protein</fullName>
    </submittedName>
</protein>
<dbReference type="Pfam" id="PF22752">
    <property type="entry name" value="DUF488-N3i"/>
    <property type="match status" value="1"/>
</dbReference>
<sequence>MITCVKVHDFLRSDVPSDQAPQPRVLVDRLWPRGVAKRDLKPEHWLKDVAPSSELRTWFDHDPERFAEFRRRYVAELDSAEQGDGDARDVDKLLELARSNESVTLLFAAKDREVNHAVVLQEWVEGNLRE</sequence>
<dbReference type="InterPro" id="IPR052552">
    <property type="entry name" value="YeaO-like"/>
</dbReference>
<dbReference type="EMBL" id="CP059404">
    <property type="protein sequence ID" value="QNE89130.1"/>
    <property type="molecule type" value="Genomic_DNA"/>
</dbReference>
<dbReference type="PANTHER" id="PTHR36849:SF1">
    <property type="entry name" value="CYTOPLASMIC PROTEIN"/>
    <property type="match status" value="1"/>
</dbReference>
<gene>
    <name evidence="1" type="ORF">H0194_08675</name>
</gene>
<evidence type="ECO:0000313" key="1">
    <source>
        <dbReference type="EMBL" id="QNE89130.1"/>
    </source>
</evidence>
<dbReference type="KEGG" id="cik:H0194_08675"/>
<evidence type="ECO:0000313" key="2">
    <source>
        <dbReference type="Proteomes" id="UP000515743"/>
    </source>
</evidence>